<organism evidence="2 3">
    <name type="scientific">Bathycoccus prasinos</name>
    <dbReference type="NCBI Taxonomy" id="41875"/>
    <lineage>
        <taxon>Eukaryota</taxon>
        <taxon>Viridiplantae</taxon>
        <taxon>Chlorophyta</taxon>
        <taxon>Mamiellophyceae</taxon>
        <taxon>Mamiellales</taxon>
        <taxon>Bathycoccaceae</taxon>
        <taxon>Bathycoccus</taxon>
    </lineage>
</organism>
<dbReference type="Proteomes" id="UP000198341">
    <property type="component" value="Chromosome 6"/>
</dbReference>
<evidence type="ECO:0000313" key="2">
    <source>
        <dbReference type="EMBL" id="CCO17296.1"/>
    </source>
</evidence>
<dbReference type="InterPro" id="IPR036034">
    <property type="entry name" value="PDZ_sf"/>
</dbReference>
<dbReference type="OrthoDB" id="497638at2759"/>
<dbReference type="KEGG" id="bpg:Bathy06g03310"/>
<sequence length="226" mass="24752">MNYHVSSSLARRCASVSSSASGNPSCSSSSRTRRTRAFLSSSNGRRRRSDDAVTLLRSSGVGQDRFDIALTGQEEDGETDKKAKKRTISLDLGGTQMQTTAIEYTGELVAVEIDRPLGLILEETRVERSVETRIEVVEIVPDSNASKDGRVKVGDILRLTTAVFNVSAPIDVTTWMNPPAKANVRAYVKDSTFDKTMLAIQSHSVPVDYDGDAREMKSVGMVFERK</sequence>
<gene>
    <name evidence="2" type="ORF">Bathy06g03310</name>
</gene>
<feature type="compositionally biased region" description="Low complexity" evidence="1">
    <location>
        <begin position="13"/>
        <end position="30"/>
    </location>
</feature>
<dbReference type="eggNOG" id="ENOG502SYVX">
    <property type="taxonomic scope" value="Eukaryota"/>
</dbReference>
<evidence type="ECO:0008006" key="4">
    <source>
        <dbReference type="Google" id="ProtNLM"/>
    </source>
</evidence>
<name>K8EGY4_9CHLO</name>
<dbReference type="SUPFAM" id="SSF50156">
    <property type="entry name" value="PDZ domain-like"/>
    <property type="match status" value="1"/>
</dbReference>
<dbReference type="RefSeq" id="XP_007512696.1">
    <property type="nucleotide sequence ID" value="XM_007512634.1"/>
</dbReference>
<dbReference type="AlphaFoldDB" id="K8EGY4"/>
<dbReference type="EMBL" id="FO082273">
    <property type="protein sequence ID" value="CCO17296.1"/>
    <property type="molecule type" value="Genomic_DNA"/>
</dbReference>
<accession>K8EGY4</accession>
<protein>
    <recommendedName>
        <fullName evidence="4">PDZ domain-containing protein</fullName>
    </recommendedName>
</protein>
<keyword evidence="3" id="KW-1185">Reference proteome</keyword>
<reference evidence="2 3" key="1">
    <citation type="submission" date="2011-10" db="EMBL/GenBank/DDBJ databases">
        <authorList>
            <person name="Genoscope - CEA"/>
        </authorList>
    </citation>
    <scope>NUCLEOTIDE SEQUENCE [LARGE SCALE GENOMIC DNA]</scope>
    <source>
        <strain evidence="2 3">RCC 1105</strain>
    </source>
</reference>
<evidence type="ECO:0000256" key="1">
    <source>
        <dbReference type="SAM" id="MobiDB-lite"/>
    </source>
</evidence>
<feature type="region of interest" description="Disordered" evidence="1">
    <location>
        <begin position="13"/>
        <end position="52"/>
    </location>
</feature>
<dbReference type="GeneID" id="19015311"/>
<evidence type="ECO:0000313" key="3">
    <source>
        <dbReference type="Proteomes" id="UP000198341"/>
    </source>
</evidence>
<proteinExistence type="predicted"/>